<reference evidence="1" key="1">
    <citation type="submission" date="2020-05" db="EMBL/GenBank/DDBJ databases">
        <title>Large-scale comparative analyses of tick genomes elucidate their genetic diversity and vector capacities.</title>
        <authorList>
            <person name="Jia N."/>
            <person name="Wang J."/>
            <person name="Shi W."/>
            <person name="Du L."/>
            <person name="Sun Y."/>
            <person name="Zhan W."/>
            <person name="Jiang J."/>
            <person name="Wang Q."/>
            <person name="Zhang B."/>
            <person name="Ji P."/>
            <person name="Sakyi L.B."/>
            <person name="Cui X."/>
            <person name="Yuan T."/>
            <person name="Jiang B."/>
            <person name="Yang W."/>
            <person name="Lam T.T.-Y."/>
            <person name="Chang Q."/>
            <person name="Ding S."/>
            <person name="Wang X."/>
            <person name="Zhu J."/>
            <person name="Ruan X."/>
            <person name="Zhao L."/>
            <person name="Wei J."/>
            <person name="Que T."/>
            <person name="Du C."/>
            <person name="Cheng J."/>
            <person name="Dai P."/>
            <person name="Han X."/>
            <person name="Huang E."/>
            <person name="Gao Y."/>
            <person name="Liu J."/>
            <person name="Shao H."/>
            <person name="Ye R."/>
            <person name="Li L."/>
            <person name="Wei W."/>
            <person name="Wang X."/>
            <person name="Wang C."/>
            <person name="Yang T."/>
            <person name="Huo Q."/>
            <person name="Li W."/>
            <person name="Guo W."/>
            <person name="Chen H."/>
            <person name="Zhou L."/>
            <person name="Ni X."/>
            <person name="Tian J."/>
            <person name="Zhou Y."/>
            <person name="Sheng Y."/>
            <person name="Liu T."/>
            <person name="Pan Y."/>
            <person name="Xia L."/>
            <person name="Li J."/>
            <person name="Zhao F."/>
            <person name="Cao W."/>
        </authorList>
    </citation>
    <scope>NUCLEOTIDE SEQUENCE</scope>
    <source>
        <strain evidence="1">Hyas-2018</strain>
    </source>
</reference>
<dbReference type="Proteomes" id="UP000821845">
    <property type="component" value="Chromosome 11"/>
</dbReference>
<gene>
    <name evidence="1" type="ORF">HPB50_023621</name>
</gene>
<accession>A0ACB7T4I4</accession>
<name>A0ACB7T4I4_HYAAI</name>
<sequence>MLSATCVWLVIFPVLSISCPHTIPRLLRSAASAHGPPTVMLLWFKSLPPKDPGSILKSAQLPLIQWNRLGEQQLIDLKVHVNHNRRVWVVVPWSDVKQRYNMLSKLNETVFGLSLVRFVIALQPGERIPYDQFTEVSCIVVGVNDTTIDVAVDGFRNCTQRKAVLSPAELFDDTDKDSYAVFNKRRLVTATEITLTTVNVYSRYTRIPESVLLLNVLRSLNATVVPYHFKGTGKGQDRLFHKVHRKEVDLSLFPAGLDEELDAIIDVRAVNAFRSIVFFSRKGARVPPRMSHMILSSGHLLAAVASAAFVLVCIYLSQSPLLGSRTSLTGFLLFLFSGLVGRSYPEPPPRRGNGTRIICLFWAFAMLSICAHLQSAITSEMNVPVLEREIKNSDDLLNLAKAKRVLPCLEQSSFSEKFIMTSTTEVGTVLRELFSSCRGCVNTKSGVNSVCLDLAQRGTHVYIRVYDVVSEMWWRRSGIASSEDSFRFMPSAPMVAKGFPCGPALRRLVMELREHGHQHMTDRKVFWRVTTNFSSVWTDTVGVASISFWDHFLIYTGGTLFACASFLLELCCARAGQRRRGRAR</sequence>
<comment type="caution">
    <text evidence="1">The sequence shown here is derived from an EMBL/GenBank/DDBJ whole genome shotgun (WGS) entry which is preliminary data.</text>
</comment>
<keyword evidence="2" id="KW-1185">Reference proteome</keyword>
<evidence type="ECO:0000313" key="2">
    <source>
        <dbReference type="Proteomes" id="UP000821845"/>
    </source>
</evidence>
<organism evidence="1 2">
    <name type="scientific">Hyalomma asiaticum</name>
    <name type="common">Tick</name>
    <dbReference type="NCBI Taxonomy" id="266040"/>
    <lineage>
        <taxon>Eukaryota</taxon>
        <taxon>Metazoa</taxon>
        <taxon>Ecdysozoa</taxon>
        <taxon>Arthropoda</taxon>
        <taxon>Chelicerata</taxon>
        <taxon>Arachnida</taxon>
        <taxon>Acari</taxon>
        <taxon>Parasitiformes</taxon>
        <taxon>Ixodida</taxon>
        <taxon>Ixodoidea</taxon>
        <taxon>Ixodidae</taxon>
        <taxon>Hyalomminae</taxon>
        <taxon>Hyalomma</taxon>
    </lineage>
</organism>
<proteinExistence type="predicted"/>
<dbReference type="EMBL" id="CM023491">
    <property type="protein sequence ID" value="KAH6941815.1"/>
    <property type="molecule type" value="Genomic_DNA"/>
</dbReference>
<protein>
    <submittedName>
        <fullName evidence="1">Uncharacterized protein</fullName>
    </submittedName>
</protein>
<evidence type="ECO:0000313" key="1">
    <source>
        <dbReference type="EMBL" id="KAH6941815.1"/>
    </source>
</evidence>